<reference evidence="1 2" key="1">
    <citation type="submission" date="2011-09" db="EMBL/GenBank/DDBJ databases">
        <authorList>
            <consortium name="US DOE Joint Genome Institute (JGI-PGF)"/>
            <person name="Lucas S."/>
            <person name="Han J."/>
            <person name="Lapidus A."/>
            <person name="Cheng J.-F."/>
            <person name="Goodwin L."/>
            <person name="Pitluck S."/>
            <person name="Peters L."/>
            <person name="Land M.L."/>
            <person name="Hauser L."/>
            <person name="Orellana R."/>
            <person name="Lovley D."/>
            <person name="Woyke T.J."/>
        </authorList>
    </citation>
    <scope>NUCLEOTIDE SEQUENCE [LARGE SCALE GENOMIC DNA]</scope>
    <source>
        <strain evidence="1 2">2ac9</strain>
    </source>
</reference>
<organism evidence="1 2">
    <name type="scientific">Desulfobacter postgatei 2ac9</name>
    <dbReference type="NCBI Taxonomy" id="879212"/>
    <lineage>
        <taxon>Bacteria</taxon>
        <taxon>Pseudomonadati</taxon>
        <taxon>Thermodesulfobacteriota</taxon>
        <taxon>Desulfobacteria</taxon>
        <taxon>Desulfobacterales</taxon>
        <taxon>Desulfobacteraceae</taxon>
        <taxon>Desulfobacter</taxon>
    </lineage>
</organism>
<keyword evidence="2" id="KW-1185">Reference proteome</keyword>
<dbReference type="EMBL" id="CM001488">
    <property type="protein sequence ID" value="EIM62991.1"/>
    <property type="molecule type" value="Genomic_DNA"/>
</dbReference>
<evidence type="ECO:0000313" key="1">
    <source>
        <dbReference type="EMBL" id="EIM62991.1"/>
    </source>
</evidence>
<dbReference type="HOGENOM" id="CLU_3342918_0_0_7"/>
<name>I5B0H8_9BACT</name>
<dbReference type="Proteomes" id="UP000005778">
    <property type="component" value="Chromosome"/>
</dbReference>
<proteinExistence type="predicted"/>
<reference evidence="1 2" key="2">
    <citation type="submission" date="2012-02" db="EMBL/GenBank/DDBJ databases">
        <title>Improved High-Quality Draft sequence of Desulfobacter postgatei 2ac9.</title>
        <authorList>
            <consortium name="US DOE Joint Genome Institute"/>
            <person name="Lucas S."/>
            <person name="Han J."/>
            <person name="Lapidus A."/>
            <person name="Cheng J.-F."/>
            <person name="Goodwin L."/>
            <person name="Pitluck S."/>
            <person name="Peters L."/>
            <person name="Ovchinnikova G."/>
            <person name="Held B."/>
            <person name="Detter J.C."/>
            <person name="Han C."/>
            <person name="Tapia R."/>
            <person name="Land M."/>
            <person name="Hauser L."/>
            <person name="Kyrpides N."/>
            <person name="Ivanova N."/>
            <person name="Pagani I."/>
            <person name="Orellana R."/>
            <person name="Lovley D."/>
            <person name="Woyke T."/>
        </authorList>
    </citation>
    <scope>NUCLEOTIDE SEQUENCE [LARGE SCALE GENOMIC DNA]</scope>
    <source>
        <strain evidence="1 2">2ac9</strain>
    </source>
</reference>
<evidence type="ECO:0000313" key="2">
    <source>
        <dbReference type="Proteomes" id="UP000005778"/>
    </source>
</evidence>
<accession>I5B0H8</accession>
<sequence>MGLHAYFLKFQDKGRTVTLELPDLPPEVERLFEEDKA</sequence>
<dbReference type="STRING" id="879212.DespoDRAFT_01017"/>
<gene>
    <name evidence="1" type="ORF">DespoDRAFT_01017</name>
</gene>
<protein>
    <submittedName>
        <fullName evidence="1">Uncharacterized protein</fullName>
    </submittedName>
</protein>
<dbReference type="AlphaFoldDB" id="I5B0H8"/>